<evidence type="ECO:0000313" key="2">
    <source>
        <dbReference type="EMBL" id="UOF00066.1"/>
    </source>
</evidence>
<name>A0ABY4C535_9BACT</name>
<dbReference type="EMBL" id="CP093442">
    <property type="protein sequence ID" value="UOF00066.1"/>
    <property type="molecule type" value="Genomic_DNA"/>
</dbReference>
<dbReference type="Pfam" id="PF00583">
    <property type="entry name" value="Acetyltransf_1"/>
    <property type="match status" value="1"/>
</dbReference>
<gene>
    <name evidence="2" type="ORF">MNR06_10170</name>
</gene>
<dbReference type="PROSITE" id="PS51186">
    <property type="entry name" value="GNAT"/>
    <property type="match status" value="1"/>
</dbReference>
<proteinExistence type="predicted"/>
<feature type="domain" description="N-acetyltransferase" evidence="1">
    <location>
        <begin position="1"/>
        <end position="155"/>
    </location>
</feature>
<evidence type="ECO:0000259" key="1">
    <source>
        <dbReference type="PROSITE" id="PS51186"/>
    </source>
</evidence>
<accession>A0ABY4C535</accession>
<dbReference type="Proteomes" id="UP000830116">
    <property type="component" value="Chromosome"/>
</dbReference>
<organism evidence="2 3">
    <name type="scientific">Bdellovibrio reynosensis</name>
    <dbReference type="NCBI Taxonomy" id="2835041"/>
    <lineage>
        <taxon>Bacteria</taxon>
        <taxon>Pseudomonadati</taxon>
        <taxon>Bdellovibrionota</taxon>
        <taxon>Bdellovibrionia</taxon>
        <taxon>Bdellovibrionales</taxon>
        <taxon>Pseudobdellovibrionaceae</taxon>
        <taxon>Bdellovibrio</taxon>
    </lineage>
</organism>
<keyword evidence="3" id="KW-1185">Reference proteome</keyword>
<dbReference type="SUPFAM" id="SSF55729">
    <property type="entry name" value="Acyl-CoA N-acyltransferases (Nat)"/>
    <property type="match status" value="1"/>
</dbReference>
<protein>
    <submittedName>
        <fullName evidence="2">GNAT family N-acetyltransferase</fullName>
    </submittedName>
</protein>
<sequence>MDISQLGSNKESGEELFQTCIAETFLKNQEEDVLNGFNFPKFFETKNRALTSDDAFLFAVIVDNSPAGFALWSKKDNLTATLDFIYVKKVFRGTEVSKELMSAGLLLLKKKGFEAVLLNVSKHNSSAQKYYLKHSWTNEGQHPKYPSAFLYKLKL</sequence>
<dbReference type="RefSeq" id="WP_243535671.1">
    <property type="nucleotide sequence ID" value="NZ_CP093442.1"/>
</dbReference>
<reference evidence="2" key="1">
    <citation type="submission" date="2022-03" db="EMBL/GenBank/DDBJ databases">
        <title>Genome Identification and Characterization of new species Bdellovibrio reynosense LBG001 sp. nov. from a Mexico soil sample.</title>
        <authorList>
            <person name="Camilli A."/>
            <person name="Ajao Y."/>
            <person name="Guo X."/>
        </authorList>
    </citation>
    <scope>NUCLEOTIDE SEQUENCE</scope>
    <source>
        <strain evidence="2">LBG001</strain>
    </source>
</reference>
<dbReference type="InterPro" id="IPR016181">
    <property type="entry name" value="Acyl_CoA_acyltransferase"/>
</dbReference>
<evidence type="ECO:0000313" key="3">
    <source>
        <dbReference type="Proteomes" id="UP000830116"/>
    </source>
</evidence>
<dbReference type="Gene3D" id="3.40.630.30">
    <property type="match status" value="1"/>
</dbReference>
<dbReference type="InterPro" id="IPR000182">
    <property type="entry name" value="GNAT_dom"/>
</dbReference>
<dbReference type="CDD" id="cd04301">
    <property type="entry name" value="NAT_SF"/>
    <property type="match status" value="1"/>
</dbReference>